<sequence length="141" mass="15764">HVHRYYSLPESWITHGFLVHIHASFHLGFHSCMADRDGNLQPCVSFVAHRRSDVWDGQNLFLLVLLLVRADLHSCRHSHSRSVTNCDTTVSIQVLASSGKGERNKTKRPGICHGGKQTLMVEVLLLVEKALLGITSQADED</sequence>
<name>A0A146LP92_LYGHE</name>
<dbReference type="EMBL" id="GDHC01010172">
    <property type="protein sequence ID" value="JAQ08457.1"/>
    <property type="molecule type" value="Transcribed_RNA"/>
</dbReference>
<protein>
    <submittedName>
        <fullName evidence="1">Uncharacterized protein</fullName>
    </submittedName>
</protein>
<feature type="non-terminal residue" evidence="1">
    <location>
        <position position="1"/>
    </location>
</feature>
<gene>
    <name evidence="1" type="ORF">g.84713</name>
</gene>
<evidence type="ECO:0000313" key="1">
    <source>
        <dbReference type="EMBL" id="JAQ08457.1"/>
    </source>
</evidence>
<organism evidence="1">
    <name type="scientific">Lygus hesperus</name>
    <name type="common">Western plant bug</name>
    <dbReference type="NCBI Taxonomy" id="30085"/>
    <lineage>
        <taxon>Eukaryota</taxon>
        <taxon>Metazoa</taxon>
        <taxon>Ecdysozoa</taxon>
        <taxon>Arthropoda</taxon>
        <taxon>Hexapoda</taxon>
        <taxon>Insecta</taxon>
        <taxon>Pterygota</taxon>
        <taxon>Neoptera</taxon>
        <taxon>Paraneoptera</taxon>
        <taxon>Hemiptera</taxon>
        <taxon>Heteroptera</taxon>
        <taxon>Panheteroptera</taxon>
        <taxon>Cimicomorpha</taxon>
        <taxon>Miridae</taxon>
        <taxon>Mirini</taxon>
        <taxon>Lygus</taxon>
    </lineage>
</organism>
<accession>A0A146LP92</accession>
<reference evidence="1" key="1">
    <citation type="journal article" date="2016" name="Gigascience">
        <title>De novo construction of an expanded transcriptome assembly for the western tarnished plant bug, Lygus hesperus.</title>
        <authorList>
            <person name="Tassone E.E."/>
            <person name="Geib S.M."/>
            <person name="Hall B."/>
            <person name="Fabrick J.A."/>
            <person name="Brent C.S."/>
            <person name="Hull J.J."/>
        </authorList>
    </citation>
    <scope>NUCLEOTIDE SEQUENCE</scope>
</reference>
<dbReference type="AlphaFoldDB" id="A0A146LP92"/>
<proteinExistence type="predicted"/>